<protein>
    <submittedName>
        <fullName evidence="2">Uncharacterized protein</fullName>
    </submittedName>
</protein>
<keyword evidence="1" id="KW-1133">Transmembrane helix</keyword>
<dbReference type="EMBL" id="UGGP01000001">
    <property type="protein sequence ID" value="STO09082.1"/>
    <property type="molecule type" value="Genomic_DNA"/>
</dbReference>
<accession>A0A377FW59</accession>
<evidence type="ECO:0000313" key="3">
    <source>
        <dbReference type="Proteomes" id="UP000254060"/>
    </source>
</evidence>
<proteinExistence type="predicted"/>
<reference evidence="2 3" key="1">
    <citation type="submission" date="2018-06" db="EMBL/GenBank/DDBJ databases">
        <authorList>
            <consortium name="Pathogen Informatics"/>
            <person name="Doyle S."/>
        </authorList>
    </citation>
    <scope>NUCLEOTIDE SEQUENCE [LARGE SCALE GENOMIC DNA]</scope>
    <source>
        <strain evidence="2 3">NCTC13163</strain>
    </source>
</reference>
<dbReference type="Proteomes" id="UP000254060">
    <property type="component" value="Unassembled WGS sequence"/>
</dbReference>
<dbReference type="AlphaFoldDB" id="A0A377FW59"/>
<feature type="transmembrane region" description="Helical" evidence="1">
    <location>
        <begin position="6"/>
        <end position="24"/>
    </location>
</feature>
<name>A0A377FW59_9BACL</name>
<evidence type="ECO:0000256" key="1">
    <source>
        <dbReference type="SAM" id="Phobius"/>
    </source>
</evidence>
<organism evidence="2 3">
    <name type="scientific">Exiguobacterium aurantiacum</name>
    <dbReference type="NCBI Taxonomy" id="33987"/>
    <lineage>
        <taxon>Bacteria</taxon>
        <taxon>Bacillati</taxon>
        <taxon>Bacillota</taxon>
        <taxon>Bacilli</taxon>
        <taxon>Bacillales</taxon>
        <taxon>Bacillales Family XII. Incertae Sedis</taxon>
        <taxon>Exiguobacterium</taxon>
    </lineage>
</organism>
<keyword evidence="1" id="KW-0472">Membrane</keyword>
<sequence>MFSTAMIGLLALTGVTIFGIDRMFTVRSERVTKK</sequence>
<keyword evidence="1" id="KW-0812">Transmembrane</keyword>
<evidence type="ECO:0000313" key="2">
    <source>
        <dbReference type="EMBL" id="STO09082.1"/>
    </source>
</evidence>
<gene>
    <name evidence="2" type="ORF">NCTC13163_02480</name>
</gene>